<accession>A0A0E9VU32</accession>
<sequence>MCTTWEHLQIPPVSLSWLLQNVHSVNIC</sequence>
<reference evidence="1" key="1">
    <citation type="submission" date="2014-11" db="EMBL/GenBank/DDBJ databases">
        <authorList>
            <person name="Amaro Gonzalez C."/>
        </authorList>
    </citation>
    <scope>NUCLEOTIDE SEQUENCE</scope>
</reference>
<organism evidence="1">
    <name type="scientific">Anguilla anguilla</name>
    <name type="common">European freshwater eel</name>
    <name type="synonym">Muraena anguilla</name>
    <dbReference type="NCBI Taxonomy" id="7936"/>
    <lineage>
        <taxon>Eukaryota</taxon>
        <taxon>Metazoa</taxon>
        <taxon>Chordata</taxon>
        <taxon>Craniata</taxon>
        <taxon>Vertebrata</taxon>
        <taxon>Euteleostomi</taxon>
        <taxon>Actinopterygii</taxon>
        <taxon>Neopterygii</taxon>
        <taxon>Teleostei</taxon>
        <taxon>Anguilliformes</taxon>
        <taxon>Anguillidae</taxon>
        <taxon>Anguilla</taxon>
    </lineage>
</organism>
<dbReference type="AlphaFoldDB" id="A0A0E9VU32"/>
<protein>
    <submittedName>
        <fullName evidence="1">Uncharacterized protein</fullName>
    </submittedName>
</protein>
<name>A0A0E9VU32_ANGAN</name>
<proteinExistence type="predicted"/>
<evidence type="ECO:0000313" key="1">
    <source>
        <dbReference type="EMBL" id="JAH81674.1"/>
    </source>
</evidence>
<reference evidence="1" key="2">
    <citation type="journal article" date="2015" name="Fish Shellfish Immunol.">
        <title>Early steps in the European eel (Anguilla anguilla)-Vibrio vulnificus interaction in the gills: Role of the RtxA13 toxin.</title>
        <authorList>
            <person name="Callol A."/>
            <person name="Pajuelo D."/>
            <person name="Ebbesson L."/>
            <person name="Teles M."/>
            <person name="MacKenzie S."/>
            <person name="Amaro C."/>
        </authorList>
    </citation>
    <scope>NUCLEOTIDE SEQUENCE</scope>
</reference>
<dbReference type="EMBL" id="GBXM01026903">
    <property type="protein sequence ID" value="JAH81674.1"/>
    <property type="molecule type" value="Transcribed_RNA"/>
</dbReference>